<reference evidence="2" key="1">
    <citation type="submission" date="2023-06" db="EMBL/GenBank/DDBJ databases">
        <title>Genome-scale phylogeny and comparative genomics of the fungal order Sordariales.</title>
        <authorList>
            <consortium name="Lawrence Berkeley National Laboratory"/>
            <person name="Hensen N."/>
            <person name="Bonometti L."/>
            <person name="Westerberg I."/>
            <person name="Brannstrom I.O."/>
            <person name="Guillou S."/>
            <person name="Cros-Aarteil S."/>
            <person name="Calhoun S."/>
            <person name="Haridas S."/>
            <person name="Kuo A."/>
            <person name="Mondo S."/>
            <person name="Pangilinan J."/>
            <person name="Riley R."/>
            <person name="Labutti K."/>
            <person name="Andreopoulos B."/>
            <person name="Lipzen A."/>
            <person name="Chen C."/>
            <person name="Yanf M."/>
            <person name="Daum C."/>
            <person name="Ng V."/>
            <person name="Clum A."/>
            <person name="Steindorff A."/>
            <person name="Ohm R."/>
            <person name="Martin F."/>
            <person name="Silar P."/>
            <person name="Natvig D."/>
            <person name="Lalanne C."/>
            <person name="Gautier V."/>
            <person name="Ament-Velasquez S.L."/>
            <person name="Kruys A."/>
            <person name="Hutchinson M.I."/>
            <person name="Powell A.J."/>
            <person name="Barry K."/>
            <person name="Miller A.N."/>
            <person name="Grigoriev I.V."/>
            <person name="Debuchy R."/>
            <person name="Gladieux P."/>
            <person name="Thoren M.H."/>
            <person name="Johannesson H."/>
        </authorList>
    </citation>
    <scope>NUCLEOTIDE SEQUENCE</scope>
    <source>
        <strain evidence="2">SMH2532-1</strain>
    </source>
</reference>
<gene>
    <name evidence="2" type="ORF">B0T16DRAFT_19178</name>
</gene>
<dbReference type="PANTHER" id="PTHR33112:SF16">
    <property type="entry name" value="HETEROKARYON INCOMPATIBILITY DOMAIN-CONTAINING PROTEIN"/>
    <property type="match status" value="1"/>
</dbReference>
<proteinExistence type="predicted"/>
<name>A0AA39YNI6_9PEZI</name>
<feature type="domain" description="Heterokaryon incompatibility" evidence="1">
    <location>
        <begin position="1"/>
        <end position="93"/>
    </location>
</feature>
<accession>A0AA39YNI6</accession>
<dbReference type="Pfam" id="PF06985">
    <property type="entry name" value="HET"/>
    <property type="match status" value="1"/>
</dbReference>
<protein>
    <recommendedName>
        <fullName evidence="1">Heterokaryon incompatibility domain-containing protein</fullName>
    </recommendedName>
</protein>
<sequence length="335" mass="37188">MADVYSNAALTISATGAADSKVGLLQPVSNRKLPASMLLDTGPGEASELRRIYGRRTDLRETIDDGFDAHVVARSAARDNTEPLFSRAWTLQEWALSHRVVHFATGELLWDCLGAEGCECQGARLKPRQGRHGVWRRVFESSSEIDRGRLDDPGWVWRRTVMIFTGRQTTYDSDKLPAFSGVAKSLAAERPADESYIAGHWRSELPLSLLWRRGYMFGTKTPMSQPAKYHAPSWSWASVNGPIWYGDQYRGDTCCEVLDVSYELASPHNQYGALQSGSLLVRGMVANVGGCVDVDHEDLARGRRKPVDTMFIGDVWQEGVAATTQDVAFLFILSN</sequence>
<evidence type="ECO:0000313" key="3">
    <source>
        <dbReference type="Proteomes" id="UP001174936"/>
    </source>
</evidence>
<dbReference type="Proteomes" id="UP001174936">
    <property type="component" value="Unassembled WGS sequence"/>
</dbReference>
<dbReference type="EMBL" id="JAULSV010000001">
    <property type="protein sequence ID" value="KAK0655814.1"/>
    <property type="molecule type" value="Genomic_DNA"/>
</dbReference>
<comment type="caution">
    <text evidence="2">The sequence shown here is derived from an EMBL/GenBank/DDBJ whole genome shotgun (WGS) entry which is preliminary data.</text>
</comment>
<evidence type="ECO:0000313" key="2">
    <source>
        <dbReference type="EMBL" id="KAK0655814.1"/>
    </source>
</evidence>
<organism evidence="2 3">
    <name type="scientific">Cercophora newfieldiana</name>
    <dbReference type="NCBI Taxonomy" id="92897"/>
    <lineage>
        <taxon>Eukaryota</taxon>
        <taxon>Fungi</taxon>
        <taxon>Dikarya</taxon>
        <taxon>Ascomycota</taxon>
        <taxon>Pezizomycotina</taxon>
        <taxon>Sordariomycetes</taxon>
        <taxon>Sordariomycetidae</taxon>
        <taxon>Sordariales</taxon>
        <taxon>Lasiosphaeriaceae</taxon>
        <taxon>Cercophora</taxon>
    </lineage>
</organism>
<dbReference type="PANTHER" id="PTHR33112">
    <property type="entry name" value="DOMAIN PROTEIN, PUTATIVE-RELATED"/>
    <property type="match status" value="1"/>
</dbReference>
<keyword evidence="3" id="KW-1185">Reference proteome</keyword>
<dbReference type="InterPro" id="IPR010730">
    <property type="entry name" value="HET"/>
</dbReference>
<evidence type="ECO:0000259" key="1">
    <source>
        <dbReference type="Pfam" id="PF06985"/>
    </source>
</evidence>
<dbReference type="AlphaFoldDB" id="A0AA39YNI6"/>